<dbReference type="InterPro" id="IPR021139">
    <property type="entry name" value="NYN"/>
</dbReference>
<protein>
    <recommendedName>
        <fullName evidence="1">NYN domain-containing protein</fullName>
    </recommendedName>
</protein>
<dbReference type="AlphaFoldDB" id="A0A1F5F3U4"/>
<evidence type="ECO:0000313" key="3">
    <source>
        <dbReference type="Proteomes" id="UP000176191"/>
    </source>
</evidence>
<dbReference type="EMBL" id="MFAK01000037">
    <property type="protein sequence ID" value="OGD74303.1"/>
    <property type="molecule type" value="Genomic_DNA"/>
</dbReference>
<evidence type="ECO:0000313" key="2">
    <source>
        <dbReference type="EMBL" id="OGD74303.1"/>
    </source>
</evidence>
<gene>
    <name evidence="2" type="ORF">A2228_02075</name>
</gene>
<accession>A0A1F5F3U4</accession>
<evidence type="ECO:0000259" key="1">
    <source>
        <dbReference type="Pfam" id="PF01936"/>
    </source>
</evidence>
<dbReference type="Pfam" id="PF01936">
    <property type="entry name" value="NYN"/>
    <property type="match status" value="1"/>
</dbReference>
<dbReference type="InterPro" id="IPR047140">
    <property type="entry name" value="LabA"/>
</dbReference>
<organism evidence="2 3">
    <name type="scientific">Candidatus Collierbacteria bacterium RIFOXYA2_FULL_46_10</name>
    <dbReference type="NCBI Taxonomy" id="1817726"/>
    <lineage>
        <taxon>Bacteria</taxon>
        <taxon>Candidatus Collieribacteriota</taxon>
    </lineage>
</organism>
<dbReference type="Proteomes" id="UP000176191">
    <property type="component" value="Unassembled WGS sequence"/>
</dbReference>
<proteinExistence type="predicted"/>
<reference evidence="2 3" key="1">
    <citation type="journal article" date="2016" name="Nat. Commun.">
        <title>Thousands of microbial genomes shed light on interconnected biogeochemical processes in an aquifer system.</title>
        <authorList>
            <person name="Anantharaman K."/>
            <person name="Brown C.T."/>
            <person name="Hug L.A."/>
            <person name="Sharon I."/>
            <person name="Castelle C.J."/>
            <person name="Probst A.J."/>
            <person name="Thomas B.C."/>
            <person name="Singh A."/>
            <person name="Wilkins M.J."/>
            <person name="Karaoz U."/>
            <person name="Brodie E.L."/>
            <person name="Williams K.H."/>
            <person name="Hubbard S.S."/>
            <person name="Banfield J.F."/>
        </authorList>
    </citation>
    <scope>NUCLEOTIDE SEQUENCE [LARGE SCALE GENOMIC DNA]</scope>
</reference>
<dbReference type="PANTHER" id="PTHR35458:SF8">
    <property type="entry name" value="SLR0650 PROTEIN"/>
    <property type="match status" value="1"/>
</dbReference>
<dbReference type="PANTHER" id="PTHR35458">
    <property type="entry name" value="SLR0755 PROTEIN"/>
    <property type="match status" value="1"/>
</dbReference>
<feature type="domain" description="NYN" evidence="1">
    <location>
        <begin position="3"/>
        <end position="167"/>
    </location>
</feature>
<dbReference type="GO" id="GO:0004540">
    <property type="term" value="F:RNA nuclease activity"/>
    <property type="evidence" value="ECO:0007669"/>
    <property type="project" value="InterPro"/>
</dbReference>
<name>A0A1F5F3U4_9BACT</name>
<comment type="caution">
    <text evidence="2">The sequence shown here is derived from an EMBL/GenBank/DDBJ whole genome shotgun (WGS) entry which is preliminary data.</text>
</comment>
<dbReference type="Gene3D" id="3.40.50.1010">
    <property type="entry name" value="5'-nuclease"/>
    <property type="match status" value="1"/>
</dbReference>
<sequence length="195" mass="22052">MSKTILYIDGENIKHYLKLVLKNAQIPVKQHNLENFAYSTLFAQVLKGLDLAEQRYYSAKIRYHAEQQAKSKELILKQRVQKSSLEKQGIKVIMGGNVRPQEVTVNGKKTTVFHEKGVDVQIAVDLITDALDKTITTAVLCSSDSDLQPAVQELKQRGVEIIYLGFEISPNKGLSYTTNRTILIRNSEVLDIYRS</sequence>